<sequence length="235" mass="25518">MTHEATLKQVLITGSNRGIGLALTRLYCKQNWQVIACCRDPESATELKALSDEYQNLDVFALDVTDYDAVKILAADLKNVHLNLLINNAGYYGPKGYAFGETDVAEWRKVFEINTIAPMKMIEAFNQQLKNGNGLIANMSSAMGSMGENASGGSYIYRSSKAALNAITKSMSIDGEADGIRAIALHPGWVKTDMGGTNALLTTEQSVTGLKSVLDNFNDSQNGAFYDSKGRNLAW</sequence>
<accession>A0A3A6TEW9</accession>
<proteinExistence type="inferred from homology"/>
<dbReference type="PANTHER" id="PTHR45458">
    <property type="entry name" value="SHORT-CHAIN DEHYDROGENASE/REDUCTASE SDR"/>
    <property type="match status" value="1"/>
</dbReference>
<dbReference type="RefSeq" id="WP_121854707.1">
    <property type="nucleotide sequence ID" value="NZ_CP037952.1"/>
</dbReference>
<dbReference type="AlphaFoldDB" id="A0A3A6TEW9"/>
<dbReference type="InterPro" id="IPR036291">
    <property type="entry name" value="NAD(P)-bd_dom_sf"/>
</dbReference>
<dbReference type="Proteomes" id="UP000273022">
    <property type="component" value="Unassembled WGS sequence"/>
</dbReference>
<dbReference type="SUPFAM" id="SSF51735">
    <property type="entry name" value="NAD(P)-binding Rossmann-fold domains"/>
    <property type="match status" value="1"/>
</dbReference>
<comment type="caution">
    <text evidence="2">The sequence shown here is derived from an EMBL/GenBank/DDBJ whole genome shotgun (WGS) entry which is preliminary data.</text>
</comment>
<dbReference type="Pfam" id="PF00106">
    <property type="entry name" value="adh_short"/>
    <property type="match status" value="1"/>
</dbReference>
<gene>
    <name evidence="2" type="ORF">D5R81_16415</name>
</gene>
<dbReference type="InterPro" id="IPR002347">
    <property type="entry name" value="SDR_fam"/>
</dbReference>
<dbReference type="InterPro" id="IPR052184">
    <property type="entry name" value="SDR_enzymes"/>
</dbReference>
<dbReference type="OrthoDB" id="5786478at2"/>
<name>A0A3A6TEW9_9GAMM</name>
<dbReference type="Gene3D" id="3.40.50.720">
    <property type="entry name" value="NAD(P)-binding Rossmann-like Domain"/>
    <property type="match status" value="1"/>
</dbReference>
<evidence type="ECO:0000256" key="1">
    <source>
        <dbReference type="RuleBase" id="RU000363"/>
    </source>
</evidence>
<protein>
    <submittedName>
        <fullName evidence="2">SDR family oxidoreductase</fullName>
    </submittedName>
</protein>
<keyword evidence="3" id="KW-1185">Reference proteome</keyword>
<dbReference type="PANTHER" id="PTHR45458:SF1">
    <property type="entry name" value="SHORT CHAIN DEHYDROGENASE"/>
    <property type="match status" value="1"/>
</dbReference>
<dbReference type="CDD" id="cd05325">
    <property type="entry name" value="carb_red_sniffer_like_SDR_c"/>
    <property type="match status" value="1"/>
</dbReference>
<evidence type="ECO:0000313" key="3">
    <source>
        <dbReference type="Proteomes" id="UP000273022"/>
    </source>
</evidence>
<dbReference type="EMBL" id="QYYH01000132">
    <property type="protein sequence ID" value="RJY07172.1"/>
    <property type="molecule type" value="Genomic_DNA"/>
</dbReference>
<dbReference type="PRINTS" id="PR00081">
    <property type="entry name" value="GDHRDH"/>
</dbReference>
<dbReference type="PRINTS" id="PR00080">
    <property type="entry name" value="SDRFAMILY"/>
</dbReference>
<organism evidence="2 3">
    <name type="scientific">Parashewanella spongiae</name>
    <dbReference type="NCBI Taxonomy" id="342950"/>
    <lineage>
        <taxon>Bacteria</taxon>
        <taxon>Pseudomonadati</taxon>
        <taxon>Pseudomonadota</taxon>
        <taxon>Gammaproteobacteria</taxon>
        <taxon>Alteromonadales</taxon>
        <taxon>Shewanellaceae</taxon>
        <taxon>Parashewanella</taxon>
    </lineage>
</organism>
<reference evidence="2 3" key="1">
    <citation type="submission" date="2018-09" db="EMBL/GenBank/DDBJ databases">
        <title>Phylogeny of the Shewanellaceae, and recommendation for two new genera, Pseudoshewanella and Parashewanella.</title>
        <authorList>
            <person name="Wang G."/>
        </authorList>
    </citation>
    <scope>NUCLEOTIDE SEQUENCE [LARGE SCALE GENOMIC DNA]</scope>
    <source>
        <strain evidence="2 3">KCTC 22492</strain>
    </source>
</reference>
<evidence type="ECO:0000313" key="2">
    <source>
        <dbReference type="EMBL" id="RJY07172.1"/>
    </source>
</evidence>
<dbReference type="GO" id="GO:0016616">
    <property type="term" value="F:oxidoreductase activity, acting on the CH-OH group of donors, NAD or NADP as acceptor"/>
    <property type="evidence" value="ECO:0007669"/>
    <property type="project" value="TreeGrafter"/>
</dbReference>
<comment type="similarity">
    <text evidence="1">Belongs to the short-chain dehydrogenases/reductases (SDR) family.</text>
</comment>